<dbReference type="GO" id="GO:0005783">
    <property type="term" value="C:endoplasmic reticulum"/>
    <property type="evidence" value="ECO:0007669"/>
    <property type="project" value="TreeGrafter"/>
</dbReference>
<evidence type="ECO:0000256" key="1">
    <source>
        <dbReference type="ARBA" id="ARBA00005432"/>
    </source>
</evidence>
<dbReference type="InterPro" id="IPR001441">
    <property type="entry name" value="UPP_synth-like"/>
</dbReference>
<dbReference type="VEuPathDB" id="CryptoDB:Cvel_1446"/>
<feature type="region of interest" description="Disordered" evidence="3">
    <location>
        <begin position="87"/>
        <end position="122"/>
    </location>
</feature>
<dbReference type="GO" id="GO:0016094">
    <property type="term" value="P:polyprenol biosynthetic process"/>
    <property type="evidence" value="ECO:0007669"/>
    <property type="project" value="TreeGrafter"/>
</dbReference>
<reference evidence="4" key="1">
    <citation type="submission" date="2014-11" db="EMBL/GenBank/DDBJ databases">
        <authorList>
            <person name="Otto D Thomas"/>
            <person name="Naeem Raeece"/>
        </authorList>
    </citation>
    <scope>NUCLEOTIDE SEQUENCE</scope>
</reference>
<evidence type="ECO:0000313" key="4">
    <source>
        <dbReference type="EMBL" id="CEM48755.1"/>
    </source>
</evidence>
<sequence>MDLAEEKFCEVTWNEDFLQKNEIRIRVAGDVAMLRPSLRKAIEGVCARTEHFNRAVLTVHLAYGAQHEIARSCRLFAELSLDKVDQSDTCESTSAHPTSDDKNDDNTQGQPAGSPSPSPSLSVDETVDALTDLLYSGDAVPDPDLVVRTSGETRLSDFLLWQASSKAQLHFVPVLWPELRWSDLFWCLLRYQWRSSS</sequence>
<dbReference type="Pfam" id="PF01255">
    <property type="entry name" value="Prenyltransf"/>
    <property type="match status" value="1"/>
</dbReference>
<dbReference type="SUPFAM" id="SSF64005">
    <property type="entry name" value="Undecaprenyl diphosphate synthase"/>
    <property type="match status" value="1"/>
</dbReference>
<feature type="compositionally biased region" description="Polar residues" evidence="3">
    <location>
        <begin position="87"/>
        <end position="97"/>
    </location>
</feature>
<evidence type="ECO:0008006" key="5">
    <source>
        <dbReference type="Google" id="ProtNLM"/>
    </source>
</evidence>
<organism evidence="4">
    <name type="scientific">Chromera velia CCMP2878</name>
    <dbReference type="NCBI Taxonomy" id="1169474"/>
    <lineage>
        <taxon>Eukaryota</taxon>
        <taxon>Sar</taxon>
        <taxon>Alveolata</taxon>
        <taxon>Colpodellida</taxon>
        <taxon>Chromeraceae</taxon>
        <taxon>Chromera</taxon>
    </lineage>
</organism>
<dbReference type="GO" id="GO:0045547">
    <property type="term" value="F:ditrans,polycis-polyprenyl diphosphate synthase [(2E,6E)-farnesyl diphosphate specific] activity"/>
    <property type="evidence" value="ECO:0007669"/>
    <property type="project" value="TreeGrafter"/>
</dbReference>
<dbReference type="AlphaFoldDB" id="A0A0G4HWF5"/>
<dbReference type="Gene3D" id="3.40.1180.10">
    <property type="entry name" value="Decaprenyl diphosphate synthase-like"/>
    <property type="match status" value="1"/>
</dbReference>
<name>A0A0G4HWF5_9ALVE</name>
<dbReference type="PhylomeDB" id="A0A0G4HWF5"/>
<protein>
    <recommendedName>
        <fullName evidence="5">Alkyl transferase</fullName>
    </recommendedName>
</protein>
<dbReference type="PANTHER" id="PTHR10291">
    <property type="entry name" value="DEHYDRODOLICHYL DIPHOSPHATE SYNTHASE FAMILY MEMBER"/>
    <property type="match status" value="1"/>
</dbReference>
<gene>
    <name evidence="4" type="ORF">Cvel_1446</name>
</gene>
<accession>A0A0G4HWF5</accession>
<evidence type="ECO:0000256" key="3">
    <source>
        <dbReference type="SAM" id="MobiDB-lite"/>
    </source>
</evidence>
<proteinExistence type="inferred from homology"/>
<dbReference type="InterPro" id="IPR018520">
    <property type="entry name" value="UPP_synth-like_CS"/>
</dbReference>
<dbReference type="PROSITE" id="PS01066">
    <property type="entry name" value="UPP_SYNTHASE"/>
    <property type="match status" value="1"/>
</dbReference>
<evidence type="ECO:0000256" key="2">
    <source>
        <dbReference type="ARBA" id="ARBA00022679"/>
    </source>
</evidence>
<dbReference type="EMBL" id="CDMZ01004134">
    <property type="protein sequence ID" value="CEM48755.1"/>
    <property type="molecule type" value="Genomic_DNA"/>
</dbReference>
<dbReference type="InterPro" id="IPR036424">
    <property type="entry name" value="UPP_synth-like_sf"/>
</dbReference>
<dbReference type="PANTHER" id="PTHR10291:SF43">
    <property type="entry name" value="DEHYDRODOLICHYL DIPHOSPHATE SYNTHASE COMPLEX SUBUNIT DHDDS"/>
    <property type="match status" value="1"/>
</dbReference>
<keyword evidence="2" id="KW-0808">Transferase</keyword>
<comment type="similarity">
    <text evidence="1">Belongs to the UPP synthase family.</text>
</comment>